<accession>W7F845</accession>
<sequence length="61" mass="7424">MYSLFEGKEIMYTPHFFMNKISTGKIFSKNEKDRNRLVLQYIFFLIQYLPERSGKIKKKNI</sequence>
<evidence type="ECO:0000313" key="2">
    <source>
        <dbReference type="Proteomes" id="UP000030688"/>
    </source>
</evidence>
<reference evidence="1 2" key="2">
    <citation type="submission" date="2013-02" db="EMBL/GenBank/DDBJ databases">
        <title>The Genome Sequence of Plasmodium falciparum 7G8.</title>
        <authorList>
            <consortium name="The Broad Institute Genome Sequencing Platform"/>
            <consortium name="The Broad Institute Genome Sequencing Center for Infectious Disease"/>
            <person name="Neafsey D."/>
            <person name="Cheeseman I."/>
            <person name="Volkman S."/>
            <person name="Adams J."/>
            <person name="Walker B."/>
            <person name="Young S.K."/>
            <person name="Zeng Q."/>
            <person name="Gargeya S."/>
            <person name="Fitzgerald M."/>
            <person name="Haas B."/>
            <person name="Abouelleil A."/>
            <person name="Alvarado L."/>
            <person name="Arachchi H.M."/>
            <person name="Berlin A.M."/>
            <person name="Chapman S.B."/>
            <person name="Dewar J."/>
            <person name="Goldberg J."/>
            <person name="Griggs A."/>
            <person name="Gujja S."/>
            <person name="Hansen M."/>
            <person name="Howarth C."/>
            <person name="Imamovic A."/>
            <person name="Larimer J."/>
            <person name="McCowan C."/>
            <person name="Murphy C."/>
            <person name="Neiman D."/>
            <person name="Pearson M."/>
            <person name="Priest M."/>
            <person name="Roberts A."/>
            <person name="Saif S."/>
            <person name="Shea T."/>
            <person name="Sisk P."/>
            <person name="Sykes S."/>
            <person name="Wortman J."/>
            <person name="Nusbaum C."/>
            <person name="Birren B."/>
        </authorList>
    </citation>
    <scope>NUCLEOTIDE SEQUENCE [LARGE SCALE GENOMIC DNA]</scope>
    <source>
        <strain evidence="1 2">7G8</strain>
    </source>
</reference>
<dbReference type="Proteomes" id="UP000030688">
    <property type="component" value="Unassembled WGS sequence"/>
</dbReference>
<protein>
    <submittedName>
        <fullName evidence="1">Uncharacterized protein</fullName>
    </submittedName>
</protein>
<evidence type="ECO:0000313" key="1">
    <source>
        <dbReference type="EMBL" id="EUR64118.1"/>
    </source>
</evidence>
<gene>
    <name evidence="1" type="ORF">PFBG_05275</name>
</gene>
<name>W7F845_PLAF8</name>
<proteinExistence type="predicted"/>
<dbReference type="AlphaFoldDB" id="W7F845"/>
<dbReference type="EMBL" id="KE123643">
    <property type="protein sequence ID" value="EUR64118.1"/>
    <property type="molecule type" value="Genomic_DNA"/>
</dbReference>
<organism evidence="1 2">
    <name type="scientific">Plasmodium falciparum (isolate 7G8)</name>
    <dbReference type="NCBI Taxonomy" id="57266"/>
    <lineage>
        <taxon>Eukaryota</taxon>
        <taxon>Sar</taxon>
        <taxon>Alveolata</taxon>
        <taxon>Apicomplexa</taxon>
        <taxon>Aconoidasida</taxon>
        <taxon>Haemosporida</taxon>
        <taxon>Plasmodiidae</taxon>
        <taxon>Plasmodium</taxon>
        <taxon>Plasmodium (Laverania)</taxon>
    </lineage>
</organism>
<reference evidence="2" key="1">
    <citation type="submission" date="2007-11" db="EMBL/GenBank/DDBJ databases">
        <authorList>
            <consortium name="The Broad Institute Genome Sequencing Platform"/>
            <person name="Volkman S.K."/>
            <person name="Daily J.P."/>
            <person name="Sarr O."/>
            <person name="Ndiaye D."/>
            <person name="Ndir O."/>
            <person name="Mboup S."/>
            <person name="Lukens A."/>
            <person name="Stange-Thomann N."/>
            <person name="Mauceli E."/>
            <person name="Gnerre S."/>
            <person name="Jaffe D."/>
            <person name="Zainoun J."/>
            <person name="Wiegand R.C."/>
            <person name="Birren B."/>
            <person name="Galagan J."/>
            <person name="Lander E."/>
            <person name="Wirth D.F."/>
        </authorList>
    </citation>
    <scope>NUCLEOTIDE SEQUENCE [LARGE SCALE GENOMIC DNA]</scope>
    <source>
        <strain evidence="2">7G8</strain>
    </source>
</reference>